<dbReference type="InterPro" id="IPR001789">
    <property type="entry name" value="Sig_transdc_resp-reg_receiver"/>
</dbReference>
<proteinExistence type="predicted"/>
<sequence>MFRLPDQSPAVKLHTTQLLYRNVAVGQWMSIVNATLLAGVAMTQFRWPYVLVWWGLALLTAAYRLRLARDFHRAEINEVTVDDWLRRYVLSAPVSGLIWGVGVVPFMVGGTDTLRFFIAFVLGGMVAGAVPILSAVLPVLQSYAFLMIVPETIANLFHGGYYGAIFSVMSLLFLFGILRSAQFFNEMLTDSIKVAQDQRRLVADLEEAREVSESASRAKSEFLANISHEIRTPMNGIVGMAQLLAHHPLDAESRQQVAVIQASTDALLSLVNDVLDFSRIEAGHFGLDPAPFAPARLFNDLAQMFRPQASLHGVELHFQLAANAPCNLIGDAVRIKQVLVNLIGNALKFTPQGQVSIEAECWPGKDGDVVLAVAVRDTGIGVPQEKRKAIFEAFAQADNSITRRFGGTGLGLSISHKLIELMGGRIWVDDNPGGGSIFRFTLPLQPAEALASVPSPAPRSGPLNVLLAEDNPVNRLVAERFLSMAGHHVVMAENGEQALALIEQTVQPFDVVFMDVQMPVLDGLAATARLRRRERQLQLPHLPVIALSANVNSEDRDACLRTGMDEFLAKPFRQDELDALLARVAAGEFAQAG</sequence>
<keyword evidence="6 17" id="KW-0418">Kinase</keyword>
<comment type="catalytic activity">
    <reaction evidence="1">
        <text>ATP + protein L-histidine = ADP + protein N-phospho-L-histidine.</text>
        <dbReference type="EC" id="2.7.13.3"/>
    </reaction>
</comment>
<dbReference type="Pfam" id="PF02518">
    <property type="entry name" value="HATPase_c"/>
    <property type="match status" value="1"/>
</dbReference>
<evidence type="ECO:0000313" key="18">
    <source>
        <dbReference type="Proteomes" id="UP000192761"/>
    </source>
</evidence>
<dbReference type="EMBL" id="FWXD01000003">
    <property type="protein sequence ID" value="SMC19483.1"/>
    <property type="molecule type" value="Genomic_DNA"/>
</dbReference>
<evidence type="ECO:0000256" key="5">
    <source>
        <dbReference type="ARBA" id="ARBA00022741"/>
    </source>
</evidence>
<feature type="transmembrane region" description="Helical" evidence="14">
    <location>
        <begin position="20"/>
        <end position="41"/>
    </location>
</feature>
<dbReference type="FunFam" id="3.30.565.10:FF:000010">
    <property type="entry name" value="Sensor histidine kinase RcsC"/>
    <property type="match status" value="1"/>
</dbReference>
<dbReference type="CDD" id="cd17546">
    <property type="entry name" value="REC_hyHK_CKI1_RcsC-like"/>
    <property type="match status" value="1"/>
</dbReference>
<evidence type="ECO:0000256" key="3">
    <source>
        <dbReference type="ARBA" id="ARBA00022553"/>
    </source>
</evidence>
<dbReference type="InterPro" id="IPR036097">
    <property type="entry name" value="HisK_dim/P_sf"/>
</dbReference>
<evidence type="ECO:0000256" key="13">
    <source>
        <dbReference type="PROSITE-ProRule" id="PRU00169"/>
    </source>
</evidence>
<dbReference type="Gene3D" id="3.30.565.10">
    <property type="entry name" value="Histidine kinase-like ATPase, C-terminal domain"/>
    <property type="match status" value="1"/>
</dbReference>
<dbReference type="SUPFAM" id="SSF47384">
    <property type="entry name" value="Homodimeric domain of signal transducing histidine kinase"/>
    <property type="match status" value="1"/>
</dbReference>
<comment type="subunit">
    <text evidence="10">At low DSF concentrations, interacts with RpfF.</text>
</comment>
<dbReference type="EC" id="2.7.13.3" evidence="2"/>
<evidence type="ECO:0000256" key="1">
    <source>
        <dbReference type="ARBA" id="ARBA00000085"/>
    </source>
</evidence>
<feature type="modified residue" description="4-aspartylphosphate" evidence="13">
    <location>
        <position position="515"/>
    </location>
</feature>
<dbReference type="OrthoDB" id="5290456at2"/>
<dbReference type="PANTHER" id="PTHR45339">
    <property type="entry name" value="HYBRID SIGNAL TRANSDUCTION HISTIDINE KINASE J"/>
    <property type="match status" value="1"/>
</dbReference>
<dbReference type="InterPro" id="IPR005467">
    <property type="entry name" value="His_kinase_dom"/>
</dbReference>
<dbReference type="GO" id="GO:0000155">
    <property type="term" value="F:phosphorelay sensor kinase activity"/>
    <property type="evidence" value="ECO:0007669"/>
    <property type="project" value="InterPro"/>
</dbReference>
<dbReference type="Pfam" id="PF00072">
    <property type="entry name" value="Response_reg"/>
    <property type="match status" value="1"/>
</dbReference>
<dbReference type="GO" id="GO:0005524">
    <property type="term" value="F:ATP binding"/>
    <property type="evidence" value="ECO:0007669"/>
    <property type="project" value="UniProtKB-KW"/>
</dbReference>
<gene>
    <name evidence="17" type="ORF">SAMN02745857_00715</name>
</gene>
<feature type="transmembrane region" description="Helical" evidence="14">
    <location>
        <begin position="161"/>
        <end position="178"/>
    </location>
</feature>
<dbReference type="Proteomes" id="UP000192761">
    <property type="component" value="Unassembled WGS sequence"/>
</dbReference>
<keyword evidence="3 13" id="KW-0597">Phosphoprotein</keyword>
<keyword evidence="14" id="KW-0472">Membrane</keyword>
<dbReference type="InterPro" id="IPR004358">
    <property type="entry name" value="Sig_transdc_His_kin-like_C"/>
</dbReference>
<keyword evidence="14" id="KW-1133">Transmembrane helix</keyword>
<dbReference type="InterPro" id="IPR003594">
    <property type="entry name" value="HATPase_dom"/>
</dbReference>
<name>A0A1W1X6N7_9NEIS</name>
<dbReference type="InterPro" id="IPR036890">
    <property type="entry name" value="HATPase_C_sf"/>
</dbReference>
<evidence type="ECO:0000259" key="16">
    <source>
        <dbReference type="PROSITE" id="PS50110"/>
    </source>
</evidence>
<comment type="function">
    <text evidence="9">Member of the two-component regulatory system BvgS/BvgA. Phosphorylates BvgA via a four-step phosphorelay in response to environmental signals.</text>
</comment>
<feature type="transmembrane region" description="Helical" evidence="14">
    <location>
        <begin position="114"/>
        <end position="140"/>
    </location>
</feature>
<evidence type="ECO:0000259" key="15">
    <source>
        <dbReference type="PROSITE" id="PS50109"/>
    </source>
</evidence>
<dbReference type="SMART" id="SM00387">
    <property type="entry name" value="HATPase_c"/>
    <property type="match status" value="1"/>
</dbReference>
<evidence type="ECO:0000256" key="8">
    <source>
        <dbReference type="ARBA" id="ARBA00023012"/>
    </source>
</evidence>
<dbReference type="SMART" id="SM00388">
    <property type="entry name" value="HisKA"/>
    <property type="match status" value="1"/>
</dbReference>
<dbReference type="InterPro" id="IPR011006">
    <property type="entry name" value="CheY-like_superfamily"/>
</dbReference>
<evidence type="ECO:0000313" key="17">
    <source>
        <dbReference type="EMBL" id="SMC19483.1"/>
    </source>
</evidence>
<feature type="domain" description="Histidine kinase" evidence="15">
    <location>
        <begin position="225"/>
        <end position="446"/>
    </location>
</feature>
<evidence type="ECO:0000256" key="11">
    <source>
        <dbReference type="ARBA" id="ARBA00068150"/>
    </source>
</evidence>
<reference evidence="17 18" key="1">
    <citation type="submission" date="2017-04" db="EMBL/GenBank/DDBJ databases">
        <authorList>
            <person name="Afonso C.L."/>
            <person name="Miller P.J."/>
            <person name="Scott M.A."/>
            <person name="Spackman E."/>
            <person name="Goraichik I."/>
            <person name="Dimitrov K.M."/>
            <person name="Suarez D.L."/>
            <person name="Swayne D.E."/>
        </authorList>
    </citation>
    <scope>NUCLEOTIDE SEQUENCE [LARGE SCALE GENOMIC DNA]</scope>
    <source>
        <strain evidence="17 18">DSM 23236</strain>
    </source>
</reference>
<dbReference type="SUPFAM" id="SSF52172">
    <property type="entry name" value="CheY-like"/>
    <property type="match status" value="1"/>
</dbReference>
<dbReference type="Gene3D" id="3.40.50.2300">
    <property type="match status" value="1"/>
</dbReference>
<evidence type="ECO:0000256" key="2">
    <source>
        <dbReference type="ARBA" id="ARBA00012438"/>
    </source>
</evidence>
<dbReference type="CDD" id="cd00082">
    <property type="entry name" value="HisKA"/>
    <property type="match status" value="1"/>
</dbReference>
<dbReference type="SMART" id="SM00448">
    <property type="entry name" value="REC"/>
    <property type="match status" value="1"/>
</dbReference>
<dbReference type="AlphaFoldDB" id="A0A1W1X6N7"/>
<feature type="domain" description="Response regulatory" evidence="16">
    <location>
        <begin position="464"/>
        <end position="585"/>
    </location>
</feature>
<organism evidence="17 18">
    <name type="scientific">Andreprevotia lacus DSM 23236</name>
    <dbReference type="NCBI Taxonomy" id="1121001"/>
    <lineage>
        <taxon>Bacteria</taxon>
        <taxon>Pseudomonadati</taxon>
        <taxon>Pseudomonadota</taxon>
        <taxon>Betaproteobacteria</taxon>
        <taxon>Neisseriales</taxon>
        <taxon>Chitinibacteraceae</taxon>
        <taxon>Andreprevotia</taxon>
    </lineage>
</organism>
<feature type="transmembrane region" description="Helical" evidence="14">
    <location>
        <begin position="88"/>
        <end position="108"/>
    </location>
</feature>
<protein>
    <recommendedName>
        <fullName evidence="11">Sensory/regulatory protein RpfC</fullName>
        <ecNumber evidence="2">2.7.13.3</ecNumber>
    </recommendedName>
    <alternativeName>
        <fullName evidence="12">Virulence sensor protein BvgS</fullName>
    </alternativeName>
</protein>
<dbReference type="SUPFAM" id="SSF55874">
    <property type="entry name" value="ATPase domain of HSP90 chaperone/DNA topoisomerase II/histidine kinase"/>
    <property type="match status" value="1"/>
</dbReference>
<accession>A0A1W1X6N7</accession>
<keyword evidence="8" id="KW-0902">Two-component regulatory system</keyword>
<dbReference type="Gene3D" id="1.10.287.130">
    <property type="match status" value="1"/>
</dbReference>
<dbReference type="FunFam" id="1.10.287.130:FF:000002">
    <property type="entry name" value="Two-component osmosensing histidine kinase"/>
    <property type="match status" value="1"/>
</dbReference>
<keyword evidence="14" id="KW-0812">Transmembrane</keyword>
<dbReference type="RefSeq" id="WP_084089170.1">
    <property type="nucleotide sequence ID" value="NZ_FWXD01000003.1"/>
</dbReference>
<evidence type="ECO:0000256" key="12">
    <source>
        <dbReference type="ARBA" id="ARBA00070152"/>
    </source>
</evidence>
<feature type="transmembrane region" description="Helical" evidence="14">
    <location>
        <begin position="47"/>
        <end position="67"/>
    </location>
</feature>
<dbReference type="PROSITE" id="PS50109">
    <property type="entry name" value="HIS_KIN"/>
    <property type="match status" value="1"/>
</dbReference>
<keyword evidence="4" id="KW-0808">Transferase</keyword>
<evidence type="ECO:0000256" key="7">
    <source>
        <dbReference type="ARBA" id="ARBA00022840"/>
    </source>
</evidence>
<evidence type="ECO:0000256" key="6">
    <source>
        <dbReference type="ARBA" id="ARBA00022777"/>
    </source>
</evidence>
<dbReference type="PROSITE" id="PS50110">
    <property type="entry name" value="RESPONSE_REGULATORY"/>
    <property type="match status" value="1"/>
</dbReference>
<evidence type="ECO:0000256" key="14">
    <source>
        <dbReference type="SAM" id="Phobius"/>
    </source>
</evidence>
<dbReference type="PRINTS" id="PR00344">
    <property type="entry name" value="BCTRLSENSOR"/>
</dbReference>
<evidence type="ECO:0000256" key="9">
    <source>
        <dbReference type="ARBA" id="ARBA00058004"/>
    </source>
</evidence>
<keyword evidence="18" id="KW-1185">Reference proteome</keyword>
<dbReference type="InterPro" id="IPR003661">
    <property type="entry name" value="HisK_dim/P_dom"/>
</dbReference>
<evidence type="ECO:0000256" key="10">
    <source>
        <dbReference type="ARBA" id="ARBA00064003"/>
    </source>
</evidence>
<dbReference type="PANTHER" id="PTHR45339:SF1">
    <property type="entry name" value="HYBRID SIGNAL TRANSDUCTION HISTIDINE KINASE J"/>
    <property type="match status" value="1"/>
</dbReference>
<keyword evidence="5" id="KW-0547">Nucleotide-binding</keyword>
<keyword evidence="7" id="KW-0067">ATP-binding</keyword>
<dbReference type="CDD" id="cd16922">
    <property type="entry name" value="HATPase_EvgS-ArcB-TorS-like"/>
    <property type="match status" value="1"/>
</dbReference>
<evidence type="ECO:0000256" key="4">
    <source>
        <dbReference type="ARBA" id="ARBA00022679"/>
    </source>
</evidence>
<dbReference type="STRING" id="1121001.SAMN02745857_00715"/>
<dbReference type="Pfam" id="PF00512">
    <property type="entry name" value="HisKA"/>
    <property type="match status" value="1"/>
</dbReference>